<dbReference type="PANTHER" id="PTHR37422:SF21">
    <property type="entry name" value="EXOQ-LIKE PROTEIN"/>
    <property type="match status" value="1"/>
</dbReference>
<dbReference type="GO" id="GO:0016020">
    <property type="term" value="C:membrane"/>
    <property type="evidence" value="ECO:0007669"/>
    <property type="project" value="UniProtKB-SubCell"/>
</dbReference>
<keyword evidence="8" id="KW-1185">Reference proteome</keyword>
<evidence type="ECO:0000256" key="4">
    <source>
        <dbReference type="ARBA" id="ARBA00023136"/>
    </source>
</evidence>
<organism evidence="7 8">
    <name type="scientific">Afifella marina DSM 2698</name>
    <dbReference type="NCBI Taxonomy" id="1120955"/>
    <lineage>
        <taxon>Bacteria</taxon>
        <taxon>Pseudomonadati</taxon>
        <taxon>Pseudomonadota</taxon>
        <taxon>Alphaproteobacteria</taxon>
        <taxon>Hyphomicrobiales</taxon>
        <taxon>Afifellaceae</taxon>
        <taxon>Afifella</taxon>
    </lineage>
</organism>
<name>A0A1G5NK92_AFIMA</name>
<evidence type="ECO:0000256" key="2">
    <source>
        <dbReference type="ARBA" id="ARBA00022692"/>
    </source>
</evidence>
<protein>
    <submittedName>
        <fullName evidence="7">O-antigen ligase like membrane protein</fullName>
    </submittedName>
</protein>
<reference evidence="7 8" key="1">
    <citation type="submission" date="2016-10" db="EMBL/GenBank/DDBJ databases">
        <authorList>
            <person name="de Groot N.N."/>
        </authorList>
    </citation>
    <scope>NUCLEOTIDE SEQUENCE [LARGE SCALE GENOMIC DNA]</scope>
    <source>
        <strain evidence="7 8">DSM 2698</strain>
    </source>
</reference>
<feature type="transmembrane region" description="Helical" evidence="5">
    <location>
        <begin position="158"/>
        <end position="175"/>
    </location>
</feature>
<proteinExistence type="predicted"/>
<keyword evidence="4 5" id="KW-0472">Membrane</keyword>
<feature type="transmembrane region" description="Helical" evidence="5">
    <location>
        <begin position="90"/>
        <end position="108"/>
    </location>
</feature>
<evidence type="ECO:0000259" key="6">
    <source>
        <dbReference type="Pfam" id="PF04932"/>
    </source>
</evidence>
<dbReference type="InterPro" id="IPR007016">
    <property type="entry name" value="O-antigen_ligase-rel_domated"/>
</dbReference>
<keyword evidence="2 5" id="KW-0812">Transmembrane</keyword>
<dbReference type="GO" id="GO:0016874">
    <property type="term" value="F:ligase activity"/>
    <property type="evidence" value="ECO:0007669"/>
    <property type="project" value="UniProtKB-KW"/>
</dbReference>
<dbReference type="RefSeq" id="WP_170130440.1">
    <property type="nucleotide sequence ID" value="NZ_FMVW01000004.1"/>
</dbReference>
<feature type="transmembrane region" description="Helical" evidence="5">
    <location>
        <begin position="59"/>
        <end position="78"/>
    </location>
</feature>
<comment type="subcellular location">
    <subcellularLocation>
        <location evidence="1">Membrane</location>
        <topology evidence="1">Multi-pass membrane protein</topology>
    </subcellularLocation>
</comment>
<evidence type="ECO:0000313" key="7">
    <source>
        <dbReference type="EMBL" id="SCZ37181.1"/>
    </source>
</evidence>
<feature type="transmembrane region" description="Helical" evidence="5">
    <location>
        <begin position="15"/>
        <end position="31"/>
    </location>
</feature>
<dbReference type="PANTHER" id="PTHR37422">
    <property type="entry name" value="TEICHURONIC ACID BIOSYNTHESIS PROTEIN TUAE"/>
    <property type="match status" value="1"/>
</dbReference>
<dbReference type="InterPro" id="IPR051533">
    <property type="entry name" value="WaaL-like"/>
</dbReference>
<dbReference type="Pfam" id="PF04932">
    <property type="entry name" value="Wzy_C"/>
    <property type="match status" value="1"/>
</dbReference>
<feature type="domain" description="O-antigen ligase-related" evidence="6">
    <location>
        <begin position="190"/>
        <end position="324"/>
    </location>
</feature>
<dbReference type="Proteomes" id="UP000199347">
    <property type="component" value="Unassembled WGS sequence"/>
</dbReference>
<feature type="transmembrane region" description="Helical" evidence="5">
    <location>
        <begin position="204"/>
        <end position="220"/>
    </location>
</feature>
<gene>
    <name evidence="7" type="ORF">SAMN03080610_02116</name>
</gene>
<sequence length="426" mass="47837">MQPDAYRPRLYPTSVRNFVFFLAVLAMNYTLSRPSPVDLLFMLSLALSIMVLQKVRLTFFIFFALLLLWTLSFWYASFPFFGDPDVRQEAFKKTFVVVLGITACYVSMDWGPRQLHTFMRVYVVSCVTAAILGIVGFALGIEALLWDGRSKGFIDDPNMYASFLVPGVVMAIYLVQQRLWPRAALFPIIGILCLGVLLSFSRAATVSLILCCSGYMVFIYRQHLLRLLAYAAAMAVFGGIILGTTIVVSPTFTKKFEQRATLEESYDAGREGRYGRYARSIPMILSNPVGIGINQQNLIFLEPIHNIWLSSFMNYGWLAGFSWLALIFLSVLFGLGNYRMTAHPAAVAVLVAFMAPLMCASLHEGEHWRHLWLLLGILWGFNPARFHEEAGAKRNAVSSRSVVESMKQAIASNRRPAHNEGRTVSS</sequence>
<evidence type="ECO:0000256" key="1">
    <source>
        <dbReference type="ARBA" id="ARBA00004141"/>
    </source>
</evidence>
<feature type="transmembrane region" description="Helical" evidence="5">
    <location>
        <begin position="227"/>
        <end position="248"/>
    </location>
</feature>
<feature type="transmembrane region" description="Helical" evidence="5">
    <location>
        <begin position="182"/>
        <end position="198"/>
    </location>
</feature>
<evidence type="ECO:0000256" key="5">
    <source>
        <dbReference type="SAM" id="Phobius"/>
    </source>
</evidence>
<feature type="transmembrane region" description="Helical" evidence="5">
    <location>
        <begin position="120"/>
        <end position="146"/>
    </location>
</feature>
<dbReference type="AlphaFoldDB" id="A0A1G5NK92"/>
<keyword evidence="7" id="KW-0436">Ligase</keyword>
<evidence type="ECO:0000313" key="8">
    <source>
        <dbReference type="Proteomes" id="UP000199347"/>
    </source>
</evidence>
<dbReference type="EMBL" id="FMVW01000004">
    <property type="protein sequence ID" value="SCZ37181.1"/>
    <property type="molecule type" value="Genomic_DNA"/>
</dbReference>
<keyword evidence="3 5" id="KW-1133">Transmembrane helix</keyword>
<dbReference type="STRING" id="1120955.SAMN03080610_02116"/>
<accession>A0A1G5NK92</accession>
<feature type="transmembrane region" description="Helical" evidence="5">
    <location>
        <begin position="37"/>
        <end position="52"/>
    </location>
</feature>
<evidence type="ECO:0000256" key="3">
    <source>
        <dbReference type="ARBA" id="ARBA00022989"/>
    </source>
</evidence>
<feature type="transmembrane region" description="Helical" evidence="5">
    <location>
        <begin position="315"/>
        <end position="338"/>
    </location>
</feature>